<proteinExistence type="predicted"/>
<keyword evidence="4" id="KW-1185">Reference proteome</keyword>
<dbReference type="GO" id="GO:0005524">
    <property type="term" value="F:ATP binding"/>
    <property type="evidence" value="ECO:0007669"/>
    <property type="project" value="InterPro"/>
</dbReference>
<gene>
    <name evidence="3" type="ORF">FALBO_15089</name>
</gene>
<evidence type="ECO:0000313" key="3">
    <source>
        <dbReference type="EMBL" id="KAF4458041.1"/>
    </source>
</evidence>
<dbReference type="Gene3D" id="1.10.510.10">
    <property type="entry name" value="Transferase(Phosphotransferase) domain 1"/>
    <property type="match status" value="1"/>
</dbReference>
<dbReference type="PROSITE" id="PS00108">
    <property type="entry name" value="PROTEIN_KINASE_ST"/>
    <property type="match status" value="1"/>
</dbReference>
<feature type="domain" description="Protein kinase" evidence="2">
    <location>
        <begin position="166"/>
        <end position="490"/>
    </location>
</feature>
<dbReference type="InterPro" id="IPR010730">
    <property type="entry name" value="HET"/>
</dbReference>
<feature type="region of interest" description="Disordered" evidence="1">
    <location>
        <begin position="498"/>
        <end position="550"/>
    </location>
</feature>
<dbReference type="EMBL" id="JAADYS010002554">
    <property type="protein sequence ID" value="KAF4458041.1"/>
    <property type="molecule type" value="Genomic_DNA"/>
</dbReference>
<reference evidence="3 4" key="1">
    <citation type="submission" date="2020-01" db="EMBL/GenBank/DDBJ databases">
        <title>Identification and distribution of gene clusters putatively required for synthesis of sphingolipid metabolism inhibitors in phylogenetically diverse species of the filamentous fungus Fusarium.</title>
        <authorList>
            <person name="Kim H.-S."/>
            <person name="Busman M."/>
            <person name="Brown D.W."/>
            <person name="Divon H."/>
            <person name="Uhlig S."/>
            <person name="Proctor R.H."/>
        </authorList>
    </citation>
    <scope>NUCLEOTIDE SEQUENCE [LARGE SCALE GENOMIC DNA]</scope>
    <source>
        <strain evidence="3 4">NRRL 20459</strain>
    </source>
</reference>
<dbReference type="SUPFAM" id="SSF56112">
    <property type="entry name" value="Protein kinase-like (PK-like)"/>
    <property type="match status" value="1"/>
</dbReference>
<protein>
    <submittedName>
        <fullName evidence="3">Serine threonine kinase</fullName>
    </submittedName>
</protein>
<dbReference type="InterPro" id="IPR000719">
    <property type="entry name" value="Prot_kinase_dom"/>
</dbReference>
<comment type="caution">
    <text evidence="3">The sequence shown here is derived from an EMBL/GenBank/DDBJ whole genome shotgun (WGS) entry which is preliminary data.</text>
</comment>
<name>A0A8H4P6M2_9HYPO</name>
<keyword evidence="3" id="KW-0808">Transferase</keyword>
<evidence type="ECO:0000313" key="4">
    <source>
        <dbReference type="Proteomes" id="UP000554235"/>
    </source>
</evidence>
<evidence type="ECO:0000256" key="1">
    <source>
        <dbReference type="SAM" id="MobiDB-lite"/>
    </source>
</evidence>
<dbReference type="Pfam" id="PF06985">
    <property type="entry name" value="HET"/>
    <property type="match status" value="1"/>
</dbReference>
<dbReference type="PROSITE" id="PS50011">
    <property type="entry name" value="PROTEIN_KINASE_DOM"/>
    <property type="match status" value="1"/>
</dbReference>
<dbReference type="GO" id="GO:0004672">
    <property type="term" value="F:protein kinase activity"/>
    <property type="evidence" value="ECO:0007669"/>
    <property type="project" value="InterPro"/>
</dbReference>
<dbReference type="Pfam" id="PF00069">
    <property type="entry name" value="Pkinase"/>
    <property type="match status" value="1"/>
</dbReference>
<evidence type="ECO:0000259" key="2">
    <source>
        <dbReference type="PROSITE" id="PS50011"/>
    </source>
</evidence>
<keyword evidence="3" id="KW-0418">Kinase</keyword>
<dbReference type="OrthoDB" id="4062651at2759"/>
<dbReference type="InterPro" id="IPR008271">
    <property type="entry name" value="Ser/Thr_kinase_AS"/>
</dbReference>
<sequence length="1221" mass="138860">MTSDSEISLADNIVGRYVVSKVNTERKQEYLPEGAIEKLITLRSVEEELSYDLEPSPDLVEFFATRARRIFALAILSMFEGSTLYTALEVFQEEEFTDDKLPIFEDHDAELITRIFRTPAGLRRKKLWSKVQKQRFLEDQWKFLVPVFTQQELKHTLSESHILPLKRVSDTSKSGTFGDVYEAVIHRSHLDNALFQRNGSRTNVAVKEIKTSQLPADDVQKAYNIEASALSKSRKVEHDNLIPCLAAIEQGSMHYFLFPWADAGSLQDLWERNSVSKLSQNFVMDVLEQLHGLSAALEKLHNYDDTDPSASDSLSRNGGGIRHGDLKPGNILIFKSEDPKRIGTLKIADMGLAKYHQVQTQLRKNMSSTRYGTCRYEPPEVGVPKLTSSATSRLYDTWSMGCIFLEFLIWLLHGNENLVEFNQSIHDHNTKIQWGSMYNLEPPYYIVGSDKKAEVHPLVVGRLNELSRHPQCRPNTALGDLFRVIRTELLVVELPQHHDEHPTGGRVSVTPSPTQPCPGPHRATAQILPGQERRVGPRPSLISKPSSSGLHPDAAYAIGKQIKPSARVGTQMRGNPSYTHRNLNIKVWDYPLDNNFASKVLETSPGLSSPPLADLCAKCQGLDLWATELHINDRLSDLEERQTHCQFCRMRWEASKHIPSKSIPVSFDRFGSVIKLNESDPPVFSIRCSPGARTSSAQVGTSKISRAARTEFQVNLINTWLRECDDKHAKCKGISDLELLPTAPVFRRRKTFRLPTRLIDLGDTEFGIRLYETQPADDMQKLKYVALSHQWGDPNASNHFRTTVTNRDAHLTKIDFEKLPTTFKDAVTTTRDMGIRYLWIDSICIIQGPGGDFNTESQRMEDVFSSAYCVIAASSATDQWDGFLKDRTESSSRSYATFEKEGSPPIYVCQFFDDFNHDVLDGPLNKRGWVLQERVLARRTVYFTDKQIYWECGDGVRCETLTHMKNELAAFLGDPNFPEVAIHSQRADRETSRGEKILYYQDLYKTYSKLAFSKWEDRGVAMNGLEQRLSRGFKCRGQFGILDDSDASDHRSLLHRSLLWHRASSETSLRSIPFPADRQQVPSWSWMAYQGEIDYLSVPFDGVDWETSLQSPWHNSDDSYDEQTRGLALRATGRELVHFSDRDLTDLYDRPEEFDETTSDLLCVVIGRAKGMVRNEDKMHYILLIRPIESLEPNLCQRIGAGRVPGSWIDFVNQTVDVRIC</sequence>
<dbReference type="AlphaFoldDB" id="A0A8H4P6M2"/>
<dbReference type="PANTHER" id="PTHR33112">
    <property type="entry name" value="DOMAIN PROTEIN, PUTATIVE-RELATED"/>
    <property type="match status" value="1"/>
</dbReference>
<dbReference type="InterPro" id="IPR011009">
    <property type="entry name" value="Kinase-like_dom_sf"/>
</dbReference>
<dbReference type="Proteomes" id="UP000554235">
    <property type="component" value="Unassembled WGS sequence"/>
</dbReference>
<dbReference type="PANTHER" id="PTHR33112:SF10">
    <property type="entry name" value="TOL"/>
    <property type="match status" value="1"/>
</dbReference>
<accession>A0A8H4P6M2</accession>
<organism evidence="3 4">
    <name type="scientific">Fusarium albosuccineum</name>
    <dbReference type="NCBI Taxonomy" id="1237068"/>
    <lineage>
        <taxon>Eukaryota</taxon>
        <taxon>Fungi</taxon>
        <taxon>Dikarya</taxon>
        <taxon>Ascomycota</taxon>
        <taxon>Pezizomycotina</taxon>
        <taxon>Sordariomycetes</taxon>
        <taxon>Hypocreomycetidae</taxon>
        <taxon>Hypocreales</taxon>
        <taxon>Nectriaceae</taxon>
        <taxon>Fusarium</taxon>
        <taxon>Fusarium decemcellulare species complex</taxon>
    </lineage>
</organism>
<dbReference type="SMART" id="SM00220">
    <property type="entry name" value="S_TKc"/>
    <property type="match status" value="1"/>
</dbReference>
<dbReference type="CDD" id="cd00180">
    <property type="entry name" value="PKc"/>
    <property type="match status" value="1"/>
</dbReference>